<dbReference type="AlphaFoldDB" id="A0A2N3HRH7"/>
<keyword evidence="5" id="KW-1185">Reference proteome</keyword>
<keyword evidence="1" id="KW-1133">Transmembrane helix</keyword>
<feature type="domain" description="M23ase beta-sheet core" evidence="2">
    <location>
        <begin position="340"/>
        <end position="438"/>
    </location>
</feature>
<dbReference type="SUPFAM" id="SSF51261">
    <property type="entry name" value="Duplicated hybrid motif"/>
    <property type="match status" value="1"/>
</dbReference>
<accession>A0A2N3HRH7</accession>
<evidence type="ECO:0000313" key="4">
    <source>
        <dbReference type="EMBL" id="PKQ60654.1"/>
    </source>
</evidence>
<gene>
    <name evidence="4" type="ORF">BZG01_20595</name>
</gene>
<dbReference type="Gene3D" id="2.70.70.10">
    <property type="entry name" value="Glucose Permease (Domain IIA)"/>
    <property type="match status" value="1"/>
</dbReference>
<dbReference type="Proteomes" id="UP000233618">
    <property type="component" value="Unassembled WGS sequence"/>
</dbReference>
<dbReference type="PANTHER" id="PTHR21666:SF270">
    <property type="entry name" value="MUREIN HYDROLASE ACTIVATOR ENVC"/>
    <property type="match status" value="1"/>
</dbReference>
<keyword evidence="1" id="KW-0812">Transmembrane</keyword>
<feature type="domain" description="Peptidase M56" evidence="3">
    <location>
        <begin position="31"/>
        <end position="261"/>
    </location>
</feature>
<dbReference type="RefSeq" id="WP_101311740.1">
    <property type="nucleotide sequence ID" value="NZ_MVDE01000056.1"/>
</dbReference>
<evidence type="ECO:0000259" key="2">
    <source>
        <dbReference type="Pfam" id="PF01551"/>
    </source>
</evidence>
<evidence type="ECO:0000256" key="1">
    <source>
        <dbReference type="SAM" id="Phobius"/>
    </source>
</evidence>
<dbReference type="GO" id="GO:0004222">
    <property type="term" value="F:metalloendopeptidase activity"/>
    <property type="evidence" value="ECO:0007669"/>
    <property type="project" value="TreeGrafter"/>
</dbReference>
<dbReference type="CDD" id="cd12797">
    <property type="entry name" value="M23_peptidase"/>
    <property type="match status" value="1"/>
</dbReference>
<dbReference type="InterPro" id="IPR050570">
    <property type="entry name" value="Cell_wall_metabolism_enzyme"/>
</dbReference>
<dbReference type="CDD" id="cd07341">
    <property type="entry name" value="M56_BlaR1_MecR1_like"/>
    <property type="match status" value="1"/>
</dbReference>
<feature type="transmembrane region" description="Helical" evidence="1">
    <location>
        <begin position="91"/>
        <end position="114"/>
    </location>
</feature>
<dbReference type="InterPro" id="IPR016047">
    <property type="entry name" value="M23ase_b-sheet_dom"/>
</dbReference>
<reference evidence="4 5" key="1">
    <citation type="journal article" date="2017" name="Front. Microbiol.">
        <title>Labilibaculum manganireducens gen. nov., sp. nov. and Labilibaculum filiforme sp. nov., Novel Bacteroidetes Isolated from Subsurface Sediments of the Baltic Sea.</title>
        <authorList>
            <person name="Vandieken V."/>
            <person name="Marshall I.P."/>
            <person name="Niemann H."/>
            <person name="Engelen B."/>
            <person name="Cypionka H."/>
        </authorList>
    </citation>
    <scope>NUCLEOTIDE SEQUENCE [LARGE SCALE GENOMIC DNA]</scope>
    <source>
        <strain evidence="4 5">59.10-2M</strain>
    </source>
</reference>
<dbReference type="Pfam" id="PF05569">
    <property type="entry name" value="Peptidase_M56"/>
    <property type="match status" value="1"/>
</dbReference>
<feature type="transmembrane region" description="Helical" evidence="1">
    <location>
        <begin position="6"/>
        <end position="25"/>
    </location>
</feature>
<evidence type="ECO:0008006" key="6">
    <source>
        <dbReference type="Google" id="ProtNLM"/>
    </source>
</evidence>
<organism evidence="4 5">
    <name type="scientific">Labilibaculum manganireducens</name>
    <dbReference type="NCBI Taxonomy" id="1940525"/>
    <lineage>
        <taxon>Bacteria</taxon>
        <taxon>Pseudomonadati</taxon>
        <taxon>Bacteroidota</taxon>
        <taxon>Bacteroidia</taxon>
        <taxon>Marinilabiliales</taxon>
        <taxon>Marinifilaceae</taxon>
        <taxon>Labilibaculum</taxon>
    </lineage>
</organism>
<feature type="transmembrane region" description="Helical" evidence="1">
    <location>
        <begin position="37"/>
        <end position="56"/>
    </location>
</feature>
<dbReference type="InterPro" id="IPR011055">
    <property type="entry name" value="Dup_hybrid_motif"/>
</dbReference>
<proteinExistence type="predicted"/>
<dbReference type="Pfam" id="PF01551">
    <property type="entry name" value="Peptidase_M23"/>
    <property type="match status" value="1"/>
</dbReference>
<evidence type="ECO:0000259" key="3">
    <source>
        <dbReference type="Pfam" id="PF05569"/>
    </source>
</evidence>
<protein>
    <recommendedName>
        <fullName evidence="6">Peptidase M23 domain-containing protein</fullName>
    </recommendedName>
</protein>
<comment type="caution">
    <text evidence="4">The sequence shown here is derived from an EMBL/GenBank/DDBJ whole genome shotgun (WGS) entry which is preliminary data.</text>
</comment>
<dbReference type="InterPro" id="IPR008756">
    <property type="entry name" value="Peptidase_M56"/>
</dbReference>
<name>A0A2N3HRH7_9BACT</name>
<feature type="transmembrane region" description="Helical" evidence="1">
    <location>
        <begin position="270"/>
        <end position="290"/>
    </location>
</feature>
<evidence type="ECO:0000313" key="5">
    <source>
        <dbReference type="Proteomes" id="UP000233618"/>
    </source>
</evidence>
<dbReference type="PANTHER" id="PTHR21666">
    <property type="entry name" value="PEPTIDASE-RELATED"/>
    <property type="match status" value="1"/>
</dbReference>
<keyword evidence="1" id="KW-0472">Membrane</keyword>
<dbReference type="EMBL" id="MVDE01000056">
    <property type="protein sequence ID" value="PKQ60654.1"/>
    <property type="molecule type" value="Genomic_DNA"/>
</dbReference>
<sequence length="451" mass="51671">MAEFGIYLLESSICLAGFYFIYKLFLSGDTFTSRNRYYLLFVTFLSLIIPLLSFSFQTENFSAANKFVWEFEQSFQTEILQSNELESETPLFSMISFVWILYFLGVSVSFFRIAKHVFHLFKLIKANEIRIYNGLKIVSVNENSSPYSFFGYIFLNQQILTESEQEHVLLHESIHARQFHSLDLLFVELVKMVLWFNPFIYLINRSLIEMHEYLADRECFNEGIDKVYYQTLLLRNVERQMMFALTSSFNSSLTLKRIKMIKKIDTSKLAHLKIILVIPVVLISLLSFSFSESIPRLSEGNFDNFYPLESLAFPLKSGDQIYISSGYGERIHPITKKKGFHNGMDIAAPKGTSILSVSDGIVTKVNNQFVQGKGYGRFVIVDHQNGFSSLYSQMDSYSVKEGQKISKGDLVGTIGTSGLTTGPHLHFELKKDGKLVNPADFFGKDLSAYLK</sequence>